<dbReference type="AlphaFoldDB" id="A0A0R2NHS9"/>
<dbReference type="Pfam" id="PF01521">
    <property type="entry name" value="Fe-S_biosyn"/>
    <property type="match status" value="1"/>
</dbReference>
<evidence type="ECO:0000259" key="1">
    <source>
        <dbReference type="Pfam" id="PF01521"/>
    </source>
</evidence>
<feature type="domain" description="Core" evidence="1">
    <location>
        <begin position="6"/>
        <end position="118"/>
    </location>
</feature>
<name>A0A0R2NHS9_9LACO</name>
<dbReference type="InterPro" id="IPR035903">
    <property type="entry name" value="HesB-like_dom_sf"/>
</dbReference>
<dbReference type="EMBL" id="JQCQ01000012">
    <property type="protein sequence ID" value="KRO25336.1"/>
    <property type="molecule type" value="Genomic_DNA"/>
</dbReference>
<evidence type="ECO:0000313" key="2">
    <source>
        <dbReference type="EMBL" id="KRO25336.1"/>
    </source>
</evidence>
<reference evidence="2 3" key="1">
    <citation type="journal article" date="2015" name="Genome Announc.">
        <title>Expanding the biotechnology potential of lactobacilli through comparative genomics of 213 strains and associated genera.</title>
        <authorList>
            <person name="Sun Z."/>
            <person name="Harris H.M."/>
            <person name="McCann A."/>
            <person name="Guo C."/>
            <person name="Argimon S."/>
            <person name="Zhang W."/>
            <person name="Yang X."/>
            <person name="Jeffery I.B."/>
            <person name="Cooney J.C."/>
            <person name="Kagawa T.F."/>
            <person name="Liu W."/>
            <person name="Song Y."/>
            <person name="Salvetti E."/>
            <person name="Wrobel A."/>
            <person name="Rasinkangas P."/>
            <person name="Parkhill J."/>
            <person name="Rea M.C."/>
            <person name="O'Sullivan O."/>
            <person name="Ritari J."/>
            <person name="Douillard F.P."/>
            <person name="Paul Ross R."/>
            <person name="Yang R."/>
            <person name="Briner A.E."/>
            <person name="Felis G.E."/>
            <person name="de Vos W.M."/>
            <person name="Barrangou R."/>
            <person name="Klaenhammer T.R."/>
            <person name="Caufield P.W."/>
            <person name="Cui Y."/>
            <person name="Zhang H."/>
            <person name="O'Toole P.W."/>
        </authorList>
    </citation>
    <scope>NUCLEOTIDE SEQUENCE [LARGE SCALE GENOMIC DNA]</scope>
    <source>
        <strain evidence="2 3">DSM 23026</strain>
    </source>
</reference>
<organism evidence="2 3">
    <name type="scientific">Pediococcus argentinicus</name>
    <dbReference type="NCBI Taxonomy" id="480391"/>
    <lineage>
        <taxon>Bacteria</taxon>
        <taxon>Bacillati</taxon>
        <taxon>Bacillota</taxon>
        <taxon>Bacilli</taxon>
        <taxon>Lactobacillales</taxon>
        <taxon>Lactobacillaceae</taxon>
        <taxon>Pediococcus</taxon>
    </lineage>
</organism>
<protein>
    <recommendedName>
        <fullName evidence="1">Core domain-containing protein</fullName>
    </recommendedName>
</protein>
<proteinExistence type="predicted"/>
<dbReference type="SUPFAM" id="SSF89360">
    <property type="entry name" value="HesB-like domain"/>
    <property type="match status" value="1"/>
</dbReference>
<dbReference type="Proteomes" id="UP000051249">
    <property type="component" value="Unassembled WGS sequence"/>
</dbReference>
<accession>A0A0R2NHS9</accession>
<dbReference type="Gene3D" id="2.60.300.12">
    <property type="entry name" value="HesB-like domain"/>
    <property type="match status" value="1"/>
</dbReference>
<dbReference type="PATRIC" id="fig|480391.4.peg.284"/>
<comment type="caution">
    <text evidence="2">The sequence shown here is derived from an EMBL/GenBank/DDBJ whole genome shotgun (WGS) entry which is preliminary data.</text>
</comment>
<dbReference type="InterPro" id="IPR000361">
    <property type="entry name" value="ATAP_core_dom"/>
</dbReference>
<sequence length="131" mass="14721">MGVIDMELKFDEAAIAKLQPMLSDDKKILLTFEDGVGPYSQHAMIHMQVQFSINLIGKDMPMDEYNQKIDSNLGDVWIKDYSADDLDEHMSLKFDQQQDTLRLSGNGGIIDTNVGLIDFTDPDGVKKNPAR</sequence>
<keyword evidence="3" id="KW-1185">Reference proteome</keyword>
<gene>
    <name evidence="2" type="ORF">IV88_GL000281</name>
</gene>
<evidence type="ECO:0000313" key="3">
    <source>
        <dbReference type="Proteomes" id="UP000051249"/>
    </source>
</evidence>